<proteinExistence type="predicted"/>
<reference evidence="2 3" key="1">
    <citation type="submission" date="2019-02" db="EMBL/GenBank/DDBJ databases">
        <title>Deep-cultivation of Planctomycetes and their phenomic and genomic characterization uncovers novel biology.</title>
        <authorList>
            <person name="Wiegand S."/>
            <person name="Jogler M."/>
            <person name="Boedeker C."/>
            <person name="Pinto D."/>
            <person name="Vollmers J."/>
            <person name="Rivas-Marin E."/>
            <person name="Kohn T."/>
            <person name="Peeters S.H."/>
            <person name="Heuer A."/>
            <person name="Rast P."/>
            <person name="Oberbeckmann S."/>
            <person name="Bunk B."/>
            <person name="Jeske O."/>
            <person name="Meyerdierks A."/>
            <person name="Storesund J.E."/>
            <person name="Kallscheuer N."/>
            <person name="Luecker S."/>
            <person name="Lage O.M."/>
            <person name="Pohl T."/>
            <person name="Merkel B.J."/>
            <person name="Hornburger P."/>
            <person name="Mueller R.-W."/>
            <person name="Bruemmer F."/>
            <person name="Labrenz M."/>
            <person name="Spormann A.M."/>
            <person name="Op den Camp H."/>
            <person name="Overmann J."/>
            <person name="Amann R."/>
            <person name="Jetten M.S.M."/>
            <person name="Mascher T."/>
            <person name="Medema M.H."/>
            <person name="Devos D.P."/>
            <person name="Kaster A.-K."/>
            <person name="Ovreas L."/>
            <person name="Rohde M."/>
            <person name="Galperin M.Y."/>
            <person name="Jogler C."/>
        </authorList>
    </citation>
    <scope>NUCLEOTIDE SEQUENCE [LARGE SCALE GENOMIC DNA]</scope>
    <source>
        <strain evidence="2 3">I41</strain>
    </source>
</reference>
<dbReference type="AlphaFoldDB" id="A0A517U1J2"/>
<name>A0A517U1J2_9BACT</name>
<keyword evidence="3" id="KW-1185">Reference proteome</keyword>
<keyword evidence="1" id="KW-0472">Membrane</keyword>
<feature type="transmembrane region" description="Helical" evidence="1">
    <location>
        <begin position="29"/>
        <end position="47"/>
    </location>
</feature>
<gene>
    <name evidence="2" type="ORF">I41_36920</name>
</gene>
<evidence type="ECO:0000313" key="2">
    <source>
        <dbReference type="EMBL" id="QDT74495.1"/>
    </source>
</evidence>
<dbReference type="Proteomes" id="UP000317909">
    <property type="component" value="Chromosome"/>
</dbReference>
<protein>
    <submittedName>
        <fullName evidence="2">Uncharacterized protein</fullName>
    </submittedName>
</protein>
<organism evidence="2 3">
    <name type="scientific">Lacipirellula limnantheis</name>
    <dbReference type="NCBI Taxonomy" id="2528024"/>
    <lineage>
        <taxon>Bacteria</taxon>
        <taxon>Pseudomonadati</taxon>
        <taxon>Planctomycetota</taxon>
        <taxon>Planctomycetia</taxon>
        <taxon>Pirellulales</taxon>
        <taxon>Lacipirellulaceae</taxon>
        <taxon>Lacipirellula</taxon>
    </lineage>
</organism>
<keyword evidence="1" id="KW-1133">Transmembrane helix</keyword>
<keyword evidence="1" id="KW-0812">Transmembrane</keyword>
<sequence length="94" mass="10881">MLRLMASFYSGRHRIAFPRRRLECGRMKPIFTINLLIGFFMFFWGVMSDQRTLAVASNLADDLRTGSPKSQPIEYADLVRLLRREPQRGRGMGS</sequence>
<evidence type="ECO:0000313" key="3">
    <source>
        <dbReference type="Proteomes" id="UP000317909"/>
    </source>
</evidence>
<accession>A0A517U1J2</accession>
<evidence type="ECO:0000256" key="1">
    <source>
        <dbReference type="SAM" id="Phobius"/>
    </source>
</evidence>
<dbReference type="KEGG" id="llh:I41_36920"/>
<dbReference type="EMBL" id="CP036339">
    <property type="protein sequence ID" value="QDT74495.1"/>
    <property type="molecule type" value="Genomic_DNA"/>
</dbReference>